<dbReference type="EMBL" id="WJBD01000007">
    <property type="protein sequence ID" value="MBC3888101.1"/>
    <property type="molecule type" value="Genomic_DNA"/>
</dbReference>
<evidence type="ECO:0000259" key="4">
    <source>
        <dbReference type="PROSITE" id="PS51918"/>
    </source>
</evidence>
<reference evidence="5" key="1">
    <citation type="submission" date="2019-10" db="EMBL/GenBank/DDBJ databases">
        <authorList>
            <person name="Ross D.E."/>
            <person name="Gulliver D."/>
        </authorList>
    </citation>
    <scope>NUCLEOTIDE SEQUENCE</scope>
    <source>
        <strain evidence="5">DER-2019</strain>
    </source>
</reference>
<dbReference type="RefSeq" id="WP_148567444.1">
    <property type="nucleotide sequence ID" value="NZ_RXYA01000010.1"/>
</dbReference>
<dbReference type="OrthoDB" id="9785699at2"/>
<accession>A0A923HY22</accession>
<evidence type="ECO:0000256" key="2">
    <source>
        <dbReference type="ARBA" id="ARBA00023004"/>
    </source>
</evidence>
<dbReference type="Proteomes" id="UP000616595">
    <property type="component" value="Unassembled WGS sequence"/>
</dbReference>
<sequence>METIPAKNMLTRTKNNFWFGTDYNMNIYRGCSHGCIYCDSRSDCYGIDHFDQVRAKENALAILEDNLRRKTLKGVVGTGAMSDPYNPFEKKETLTRQALELFKVHGFGVAIATKSPLVTRDKDLLSAIQKRSPVIVKITITAADDALAKIIEPRAAPSSERFAAIKELSQSGIFAGVLLMPILPFINDTTDNIRKIVELAAKSGADFIYPAFGVTLRDQQRLYFYDQLDEHFPGIKKEYLKHFGNAYSCASPNAKSLWAVFARECQRHGLLYKMPDIVSRYKLEHGSQQLSFLFGDIIP</sequence>
<evidence type="ECO:0000256" key="1">
    <source>
        <dbReference type="ARBA" id="ARBA00022723"/>
    </source>
</evidence>
<dbReference type="PANTHER" id="PTHR43432">
    <property type="entry name" value="SLR0285 PROTEIN"/>
    <property type="match status" value="1"/>
</dbReference>
<proteinExistence type="predicted"/>
<dbReference type="GO" id="GO:0051536">
    <property type="term" value="F:iron-sulfur cluster binding"/>
    <property type="evidence" value="ECO:0007669"/>
    <property type="project" value="UniProtKB-KW"/>
</dbReference>
<dbReference type="InterPro" id="IPR058240">
    <property type="entry name" value="rSAM_sf"/>
</dbReference>
<dbReference type="GO" id="GO:0003824">
    <property type="term" value="F:catalytic activity"/>
    <property type="evidence" value="ECO:0007669"/>
    <property type="project" value="InterPro"/>
</dbReference>
<evidence type="ECO:0000313" key="6">
    <source>
        <dbReference type="Proteomes" id="UP000616595"/>
    </source>
</evidence>
<evidence type="ECO:0000313" key="5">
    <source>
        <dbReference type="EMBL" id="MBC3888101.1"/>
    </source>
</evidence>
<keyword evidence="6" id="KW-1185">Reference proteome</keyword>
<dbReference type="GO" id="GO:0046872">
    <property type="term" value="F:metal ion binding"/>
    <property type="evidence" value="ECO:0007669"/>
    <property type="project" value="UniProtKB-KW"/>
</dbReference>
<dbReference type="SFLD" id="SFLDS00029">
    <property type="entry name" value="Radical_SAM"/>
    <property type="match status" value="1"/>
</dbReference>
<protein>
    <submittedName>
        <fullName evidence="5">Radical SAM protein</fullName>
    </submittedName>
</protein>
<evidence type="ECO:0000256" key="3">
    <source>
        <dbReference type="ARBA" id="ARBA00023014"/>
    </source>
</evidence>
<dbReference type="InterPro" id="IPR006638">
    <property type="entry name" value="Elp3/MiaA/NifB-like_rSAM"/>
</dbReference>
<dbReference type="Gene3D" id="3.80.30.30">
    <property type="match status" value="1"/>
</dbReference>
<dbReference type="CDD" id="cd01335">
    <property type="entry name" value="Radical_SAM"/>
    <property type="match status" value="1"/>
</dbReference>
<dbReference type="SFLD" id="SFLDG01084">
    <property type="entry name" value="Uncharacterised_Radical_SAM_Su"/>
    <property type="match status" value="1"/>
</dbReference>
<dbReference type="InterPro" id="IPR040086">
    <property type="entry name" value="MJ0683-like"/>
</dbReference>
<organism evidence="5 6">
    <name type="scientific">Acetobacterium paludosum</name>
    <dbReference type="NCBI Taxonomy" id="52693"/>
    <lineage>
        <taxon>Bacteria</taxon>
        <taxon>Bacillati</taxon>
        <taxon>Bacillota</taxon>
        <taxon>Clostridia</taxon>
        <taxon>Eubacteriales</taxon>
        <taxon>Eubacteriaceae</taxon>
        <taxon>Acetobacterium</taxon>
    </lineage>
</organism>
<reference evidence="5" key="2">
    <citation type="submission" date="2020-10" db="EMBL/GenBank/DDBJ databases">
        <title>Comparative genomics of the Acetobacterium genus.</title>
        <authorList>
            <person name="Marshall C."/>
            <person name="May H."/>
            <person name="Norman S."/>
        </authorList>
    </citation>
    <scope>NUCLEOTIDE SEQUENCE</scope>
    <source>
        <strain evidence="5">DER-2019</strain>
    </source>
</reference>
<dbReference type="SMART" id="SM00729">
    <property type="entry name" value="Elp3"/>
    <property type="match status" value="1"/>
</dbReference>
<feature type="domain" description="Radical SAM core" evidence="4">
    <location>
        <begin position="17"/>
        <end position="260"/>
    </location>
</feature>
<dbReference type="AlphaFoldDB" id="A0A923HY22"/>
<keyword evidence="3" id="KW-0411">Iron-sulfur</keyword>
<dbReference type="Pfam" id="PF04055">
    <property type="entry name" value="Radical_SAM"/>
    <property type="match status" value="1"/>
</dbReference>
<gene>
    <name evidence="5" type="ORF">GH810_07240</name>
</gene>
<keyword evidence="1" id="KW-0479">Metal-binding</keyword>
<dbReference type="InterPro" id="IPR007197">
    <property type="entry name" value="rSAM"/>
</dbReference>
<keyword evidence="2" id="KW-0408">Iron</keyword>
<dbReference type="PROSITE" id="PS51918">
    <property type="entry name" value="RADICAL_SAM"/>
    <property type="match status" value="1"/>
</dbReference>
<name>A0A923HY22_9FIRM</name>
<dbReference type="PANTHER" id="PTHR43432:SF5">
    <property type="entry name" value="ELP3_MIAA_NIFB-LIKE RADICAL SAM CORE DOMAIN-CONTAINING PROTEIN"/>
    <property type="match status" value="1"/>
</dbReference>
<comment type="caution">
    <text evidence="5">The sequence shown here is derived from an EMBL/GenBank/DDBJ whole genome shotgun (WGS) entry which is preliminary data.</text>
</comment>
<dbReference type="SUPFAM" id="SSF102114">
    <property type="entry name" value="Radical SAM enzymes"/>
    <property type="match status" value="1"/>
</dbReference>